<keyword evidence="2" id="KW-0732">Signal</keyword>
<evidence type="ECO:0000259" key="3">
    <source>
        <dbReference type="Pfam" id="PF13360"/>
    </source>
</evidence>
<dbReference type="Pfam" id="PF13360">
    <property type="entry name" value="PQQ_2"/>
    <property type="match status" value="1"/>
</dbReference>
<dbReference type="SUPFAM" id="SSF50998">
    <property type="entry name" value="Quinoprotein alcohol dehydrogenase-like"/>
    <property type="match status" value="1"/>
</dbReference>
<name>A0A1D7YLZ9_9ACTN</name>
<dbReference type="KEGG" id="spun:BFF78_41170"/>
<dbReference type="InterPro" id="IPR002372">
    <property type="entry name" value="PQQ_rpt_dom"/>
</dbReference>
<gene>
    <name evidence="4" type="ORF">BFF78_41170</name>
</gene>
<sequence>MAGLLLLGLASQAQAIDSTISLNNKRTGWDANEPNLSPARVSSSSFGRRWSTPVNGSVLAQPLVTGKNVVVATENNYVYGIDAVTGVTNWTRQLGPSWPTSTVNCNDPAAHNGITSTPVYDPSSNTVFLTSKVNDGADVQHPHWYFHAMSASTGAERAGWPVQIQGTPTNSPGHPFNALTALQRPGLLLLNGWVYAGFASYCDTGPFVGQVAGVKIDTRGLTLWSTEAGSDTREAGIWQSGGGLVSDGSGRIILTTGNGAGTGASPSQGPGNRPPGQLGESVVRLGVNSDGSLSARDFFSPANNRTLDTNDTDLGSGGPVALPDGFGTSAHPHLLVQVGKDGRVFLLDRDNLGGMGQGPNGTDKPVSMAGPFEGVWGHPAVWGGGGGYVYTVATDTGNGRSPLRALKFGVNSSGIPTLTSVGISNEGFGYGSGSPAVTSNGTAGGSALVWAVWSGSGPGGVGGELRVYDAVPVGGVMHLRRSFPIGTAAKFVVPATDGGRVYVGTRDGHLVAFGSA</sequence>
<evidence type="ECO:0000313" key="5">
    <source>
        <dbReference type="Proteomes" id="UP000094960"/>
    </source>
</evidence>
<dbReference type="Gene3D" id="2.130.10.10">
    <property type="entry name" value="YVTN repeat-like/Quinoprotein amine dehydrogenase"/>
    <property type="match status" value="1"/>
</dbReference>
<evidence type="ECO:0000256" key="1">
    <source>
        <dbReference type="SAM" id="MobiDB-lite"/>
    </source>
</evidence>
<reference evidence="5" key="1">
    <citation type="submission" date="2016-09" db="EMBL/GenBank/DDBJ databases">
        <title>Streptomyces puniciscabiei strain:TW1S1 Genome sequencing and assembly.</title>
        <authorList>
            <person name="Kim M.-K."/>
            <person name="Kim S.B."/>
        </authorList>
    </citation>
    <scope>NUCLEOTIDE SEQUENCE [LARGE SCALE GENOMIC DNA]</scope>
    <source>
        <strain evidence="5">TW1S1</strain>
    </source>
</reference>
<feature type="chain" id="PRO_5038904440" description="Pyrrolo-quinoline quinone repeat domain-containing protein" evidence="2">
    <location>
        <begin position="16"/>
        <end position="516"/>
    </location>
</feature>
<feature type="signal peptide" evidence="2">
    <location>
        <begin position="1"/>
        <end position="15"/>
    </location>
</feature>
<protein>
    <recommendedName>
        <fullName evidence="3">Pyrrolo-quinoline quinone repeat domain-containing protein</fullName>
    </recommendedName>
</protein>
<accession>A0A1D7YLZ9</accession>
<dbReference type="AlphaFoldDB" id="A0A1D7YLZ9"/>
<dbReference type="InterPro" id="IPR011047">
    <property type="entry name" value="Quinoprotein_ADH-like_sf"/>
</dbReference>
<dbReference type="InterPro" id="IPR015943">
    <property type="entry name" value="WD40/YVTN_repeat-like_dom_sf"/>
</dbReference>
<proteinExistence type="predicted"/>
<dbReference type="EMBL" id="CP017248">
    <property type="protein sequence ID" value="AOR36623.1"/>
    <property type="molecule type" value="Genomic_DNA"/>
</dbReference>
<evidence type="ECO:0000256" key="2">
    <source>
        <dbReference type="SAM" id="SignalP"/>
    </source>
</evidence>
<feature type="region of interest" description="Disordered" evidence="1">
    <location>
        <begin position="256"/>
        <end position="281"/>
    </location>
</feature>
<keyword evidence="5" id="KW-1185">Reference proteome</keyword>
<organism evidence="4 5">
    <name type="scientific">Streptomyces fodineus</name>
    <dbReference type="NCBI Taxonomy" id="1904616"/>
    <lineage>
        <taxon>Bacteria</taxon>
        <taxon>Bacillati</taxon>
        <taxon>Actinomycetota</taxon>
        <taxon>Actinomycetes</taxon>
        <taxon>Kitasatosporales</taxon>
        <taxon>Streptomycetaceae</taxon>
        <taxon>Streptomyces</taxon>
    </lineage>
</organism>
<feature type="domain" description="Pyrrolo-quinoline quinone repeat" evidence="3">
    <location>
        <begin position="49"/>
        <end position="101"/>
    </location>
</feature>
<evidence type="ECO:0000313" key="4">
    <source>
        <dbReference type="EMBL" id="AOR36623.1"/>
    </source>
</evidence>
<dbReference type="Proteomes" id="UP000094960">
    <property type="component" value="Chromosome"/>
</dbReference>